<dbReference type="RefSeq" id="WP_381203064.1">
    <property type="nucleotide sequence ID" value="NZ_JBHSFE010000038.1"/>
</dbReference>
<evidence type="ECO:0000313" key="2">
    <source>
        <dbReference type="EMBL" id="MFC4612719.1"/>
    </source>
</evidence>
<name>A0ABV9GJ94_9ACTN</name>
<sequence length="416" mass="44614">MGSATTAISSIPPQRVLYRHIVVIWYYSPSASLGEIMELDFLKPLFDRPGPWASAYIDTTRATEDAPRLQKLRERSVASQLVDAGADAYTITALMDRLSHEPVSGAPPGRAVFAAGAEIVLDVPLAVTPPGIEGTWSVLPHVAPLAGLRGDEPSCLVAYIDRTGADLELRDTHRRENVGQANGKEGQGRGRRSVPTGEWHYRNKVENNWNETADAIADELIRQWPGSGAQLLILTGDSRERRAVYNRLPERIRAVTVETGNGSRSPGASKSVLDRQIAHACEEYTRDRLQSALERFRIGRGRPGEHRAASVDTGRGEAAEGVPAVVDAARSHQVATLLLAQDASDAGRDVWIGPGVDDVAVQRGQAHAMGVAKPVLARADDALLRSAAAADAELLLVPQGMQGPAGGLGAVLRWSL</sequence>
<evidence type="ECO:0000256" key="1">
    <source>
        <dbReference type="SAM" id="MobiDB-lite"/>
    </source>
</evidence>
<evidence type="ECO:0000313" key="3">
    <source>
        <dbReference type="Proteomes" id="UP001595993"/>
    </source>
</evidence>
<dbReference type="Proteomes" id="UP001595993">
    <property type="component" value="Unassembled WGS sequence"/>
</dbReference>
<comment type="caution">
    <text evidence="2">The sequence shown here is derived from an EMBL/GenBank/DDBJ whole genome shotgun (WGS) entry which is preliminary data.</text>
</comment>
<accession>A0ABV9GJ94</accession>
<reference evidence="3" key="1">
    <citation type="journal article" date="2019" name="Int. J. Syst. Evol. Microbiol.">
        <title>The Global Catalogue of Microorganisms (GCM) 10K type strain sequencing project: providing services to taxonomists for standard genome sequencing and annotation.</title>
        <authorList>
            <consortium name="The Broad Institute Genomics Platform"/>
            <consortium name="The Broad Institute Genome Sequencing Center for Infectious Disease"/>
            <person name="Wu L."/>
            <person name="Ma J."/>
        </authorList>
    </citation>
    <scope>NUCLEOTIDE SEQUENCE [LARGE SCALE GENOMIC DNA]</scope>
    <source>
        <strain evidence="3">CGMCC 4.7139</strain>
    </source>
</reference>
<keyword evidence="3" id="KW-1185">Reference proteome</keyword>
<dbReference type="Pfam" id="PF18844">
    <property type="entry name" value="baeRF_family2"/>
    <property type="match status" value="1"/>
</dbReference>
<dbReference type="InterPro" id="IPR040701">
    <property type="entry name" value="Bact_RF_family2"/>
</dbReference>
<gene>
    <name evidence="2" type="ORF">ACFO9E_33965</name>
</gene>
<feature type="region of interest" description="Disordered" evidence="1">
    <location>
        <begin position="174"/>
        <end position="195"/>
    </location>
</feature>
<dbReference type="EMBL" id="JBHSFE010000038">
    <property type="protein sequence ID" value="MFC4612719.1"/>
    <property type="molecule type" value="Genomic_DNA"/>
</dbReference>
<protein>
    <recommendedName>
        <fullName evidence="4">Peptide chain release factor 1</fullName>
    </recommendedName>
</protein>
<proteinExistence type="predicted"/>
<organism evidence="2 3">
    <name type="scientific">Streptomyces maoxianensis</name>
    <dbReference type="NCBI Taxonomy" id="1459942"/>
    <lineage>
        <taxon>Bacteria</taxon>
        <taxon>Bacillati</taxon>
        <taxon>Actinomycetota</taxon>
        <taxon>Actinomycetes</taxon>
        <taxon>Kitasatosporales</taxon>
        <taxon>Streptomycetaceae</taxon>
        <taxon>Streptomyces</taxon>
    </lineage>
</organism>
<evidence type="ECO:0008006" key="4">
    <source>
        <dbReference type="Google" id="ProtNLM"/>
    </source>
</evidence>